<dbReference type="CDD" id="cd00211">
    <property type="entry name" value="PTS_IIA_fru"/>
    <property type="match status" value="1"/>
</dbReference>
<evidence type="ECO:0000256" key="5">
    <source>
        <dbReference type="ARBA" id="ARBA00022597"/>
    </source>
</evidence>
<dbReference type="PANTHER" id="PTHR47738">
    <property type="entry name" value="PTS SYSTEM FRUCTOSE-LIKE EIIA COMPONENT-RELATED"/>
    <property type="match status" value="1"/>
</dbReference>
<keyword evidence="5 9" id="KW-0762">Sugar transport</keyword>
<dbReference type="GeneID" id="64115485"/>
<evidence type="ECO:0000259" key="8">
    <source>
        <dbReference type="PROSITE" id="PS51094"/>
    </source>
</evidence>
<keyword evidence="7" id="KW-0598">Phosphotransferase system</keyword>
<dbReference type="RefSeq" id="WP_107537126.1">
    <property type="nucleotide sequence ID" value="NZ_BMDF01000011.1"/>
</dbReference>
<feature type="domain" description="PTS EIIA type-2" evidence="8">
    <location>
        <begin position="5"/>
        <end position="148"/>
    </location>
</feature>
<dbReference type="Proteomes" id="UP000241209">
    <property type="component" value="Unassembled WGS sequence"/>
</dbReference>
<sequence length="148" mass="17097">MTLVELIDKNTFIFDKSITTKDELFNSLTEILNEKGYLKNKKKFLKDLYKREKIISTGIEDGFGIPHTKTKYINKPIITFAKTSELDDYKALDDTKINTVFLIALPINAHNSHLDLLSELARLLMDSEFRQYIKNAEQPDEIVKILSV</sequence>
<evidence type="ECO:0000313" key="10">
    <source>
        <dbReference type="Proteomes" id="UP000241209"/>
    </source>
</evidence>
<evidence type="ECO:0000256" key="3">
    <source>
        <dbReference type="ARBA" id="ARBA00022448"/>
    </source>
</evidence>
<dbReference type="InterPro" id="IPR016152">
    <property type="entry name" value="PTrfase/Anion_transptr"/>
</dbReference>
<proteinExistence type="predicted"/>
<keyword evidence="3" id="KW-0813">Transport</keyword>
<dbReference type="AlphaFoldDB" id="A0A2T4PVL8"/>
<comment type="subunit">
    <text evidence="2">Homodimer or homotrimer. Seems to be a monomer when not phosphorylated.</text>
</comment>
<dbReference type="InterPro" id="IPR002178">
    <property type="entry name" value="PTS_EIIA_type-2_dom"/>
</dbReference>
<dbReference type="PANTHER" id="PTHR47738:SF2">
    <property type="entry name" value="PTS SYSTEM FRUCTOSE-LIKE EIIA COMPONENT"/>
    <property type="match status" value="1"/>
</dbReference>
<dbReference type="PROSITE" id="PS51094">
    <property type="entry name" value="PTS_EIIA_TYPE_2"/>
    <property type="match status" value="1"/>
</dbReference>
<dbReference type="NCBIfam" id="TIGR00848">
    <property type="entry name" value="fruA"/>
    <property type="match status" value="1"/>
</dbReference>
<evidence type="ECO:0000256" key="1">
    <source>
        <dbReference type="ARBA" id="ARBA00004496"/>
    </source>
</evidence>
<keyword evidence="6" id="KW-0808">Transferase</keyword>
<evidence type="ECO:0000256" key="7">
    <source>
        <dbReference type="ARBA" id="ARBA00022683"/>
    </source>
</evidence>
<dbReference type="InterPro" id="IPR051541">
    <property type="entry name" value="PTS_SugarTrans_NitroReg"/>
</dbReference>
<organism evidence="9 10">
    <name type="scientific">Mammaliicoccus vitulinus</name>
    <dbReference type="NCBI Taxonomy" id="71237"/>
    <lineage>
        <taxon>Bacteria</taxon>
        <taxon>Bacillati</taxon>
        <taxon>Bacillota</taxon>
        <taxon>Bacilli</taxon>
        <taxon>Bacillales</taxon>
        <taxon>Staphylococcaceae</taxon>
        <taxon>Mammaliicoccus</taxon>
    </lineage>
</organism>
<dbReference type="GO" id="GO:0009401">
    <property type="term" value="P:phosphoenolpyruvate-dependent sugar phosphotransferase system"/>
    <property type="evidence" value="ECO:0007669"/>
    <property type="project" value="UniProtKB-KW"/>
</dbReference>
<dbReference type="InterPro" id="IPR004715">
    <property type="entry name" value="PTS_IIA_fruc"/>
</dbReference>
<dbReference type="GO" id="GO:0016020">
    <property type="term" value="C:membrane"/>
    <property type="evidence" value="ECO:0007669"/>
    <property type="project" value="InterPro"/>
</dbReference>
<keyword evidence="4" id="KW-0597">Phosphoprotein</keyword>
<evidence type="ECO:0000313" key="9">
    <source>
        <dbReference type="EMBL" id="PTI30489.1"/>
    </source>
</evidence>
<reference evidence="9 10" key="1">
    <citation type="journal article" date="2016" name="Front. Microbiol.">
        <title>Comprehensive Phylogenetic Analysis of Bovine Non-aureus Staphylococci Species Based on Whole-Genome Sequencing.</title>
        <authorList>
            <person name="Naushad S."/>
            <person name="Barkema H.W."/>
            <person name="Luby C."/>
            <person name="Condas L.A."/>
            <person name="Nobrega D.B."/>
            <person name="Carson D.A."/>
            <person name="De Buck J."/>
        </authorList>
    </citation>
    <scope>NUCLEOTIDE SEQUENCE [LARGE SCALE GENOMIC DNA]</scope>
    <source>
        <strain evidence="9 10">SNUC 2204</strain>
    </source>
</reference>
<comment type="caution">
    <text evidence="9">The sequence shown here is derived from an EMBL/GenBank/DDBJ whole genome shotgun (WGS) entry which is preliminary data.</text>
</comment>
<dbReference type="EMBL" id="PZFK01000005">
    <property type="protein sequence ID" value="PTI30489.1"/>
    <property type="molecule type" value="Genomic_DNA"/>
</dbReference>
<dbReference type="Pfam" id="PF00359">
    <property type="entry name" value="PTS_EIIA_2"/>
    <property type="match status" value="1"/>
</dbReference>
<name>A0A2T4PVL8_9STAP</name>
<comment type="subcellular location">
    <subcellularLocation>
        <location evidence="1">Cytoplasm</location>
    </subcellularLocation>
</comment>
<dbReference type="SUPFAM" id="SSF55804">
    <property type="entry name" value="Phoshotransferase/anion transport protein"/>
    <property type="match status" value="1"/>
</dbReference>
<evidence type="ECO:0000256" key="6">
    <source>
        <dbReference type="ARBA" id="ARBA00022679"/>
    </source>
</evidence>
<dbReference type="GO" id="GO:0005737">
    <property type="term" value="C:cytoplasm"/>
    <property type="evidence" value="ECO:0007669"/>
    <property type="project" value="UniProtKB-SubCell"/>
</dbReference>
<gene>
    <name evidence="9" type="ORF">BU072_03530</name>
</gene>
<evidence type="ECO:0000256" key="2">
    <source>
        <dbReference type="ARBA" id="ARBA00011798"/>
    </source>
</evidence>
<accession>A0A2T4PVL8</accession>
<protein>
    <submittedName>
        <fullName evidence="9">PTS sugar transporter subunit IIA</fullName>
    </submittedName>
</protein>
<dbReference type="Gene3D" id="3.40.930.10">
    <property type="entry name" value="Mannitol-specific EII, Chain A"/>
    <property type="match status" value="1"/>
</dbReference>
<evidence type="ECO:0000256" key="4">
    <source>
        <dbReference type="ARBA" id="ARBA00022553"/>
    </source>
</evidence>
<dbReference type="FunFam" id="3.40.930.10:FF:000009">
    <property type="entry name" value="PTS system, fructose specific IIABC component"/>
    <property type="match status" value="1"/>
</dbReference>
<dbReference type="GO" id="GO:0008982">
    <property type="term" value="F:protein-N(PI)-phosphohistidine-sugar phosphotransferase activity"/>
    <property type="evidence" value="ECO:0007669"/>
    <property type="project" value="InterPro"/>
</dbReference>